<dbReference type="InterPro" id="IPR006093">
    <property type="entry name" value="Oxy_OxRdtase_FAD_BS"/>
</dbReference>
<dbReference type="PANTHER" id="PTHR42973">
    <property type="entry name" value="BINDING OXIDOREDUCTASE, PUTATIVE (AFU_ORTHOLOGUE AFUA_1G17690)-RELATED"/>
    <property type="match status" value="1"/>
</dbReference>
<protein>
    <submittedName>
        <fullName evidence="7">FAD/FMN-containing dehydrogenase</fullName>
    </submittedName>
</protein>
<dbReference type="Pfam" id="PF01565">
    <property type="entry name" value="FAD_binding_4"/>
    <property type="match status" value="1"/>
</dbReference>
<dbReference type="RefSeq" id="WP_165960736.1">
    <property type="nucleotide sequence ID" value="NZ_SLWS01000007.1"/>
</dbReference>
<dbReference type="Gene3D" id="3.30.465.10">
    <property type="match status" value="1"/>
</dbReference>
<dbReference type="PROSITE" id="PS51387">
    <property type="entry name" value="FAD_PCMH"/>
    <property type="match status" value="1"/>
</dbReference>
<evidence type="ECO:0000256" key="4">
    <source>
        <dbReference type="ARBA" id="ARBA00022827"/>
    </source>
</evidence>
<dbReference type="SUPFAM" id="SSF56176">
    <property type="entry name" value="FAD-binding/transporter-associated domain-like"/>
    <property type="match status" value="1"/>
</dbReference>
<dbReference type="PANTHER" id="PTHR42973:SF39">
    <property type="entry name" value="FAD-BINDING PCMH-TYPE DOMAIN-CONTAINING PROTEIN"/>
    <property type="match status" value="1"/>
</dbReference>
<dbReference type="Gene3D" id="3.40.462.20">
    <property type="match status" value="1"/>
</dbReference>
<feature type="domain" description="FAD-binding PCMH-type" evidence="6">
    <location>
        <begin position="33"/>
        <end position="203"/>
    </location>
</feature>
<dbReference type="InterPro" id="IPR050416">
    <property type="entry name" value="FAD-linked_Oxidoreductase"/>
</dbReference>
<keyword evidence="4" id="KW-0274">FAD</keyword>
<name>A0A4R2JD40_9PSEU</name>
<proteinExistence type="inferred from homology"/>
<dbReference type="EMBL" id="SLWS01000007">
    <property type="protein sequence ID" value="TCO55982.1"/>
    <property type="molecule type" value="Genomic_DNA"/>
</dbReference>
<comment type="similarity">
    <text evidence="2">Belongs to the oxygen-dependent FAD-linked oxidoreductase family.</text>
</comment>
<dbReference type="GO" id="GO:0071949">
    <property type="term" value="F:FAD binding"/>
    <property type="evidence" value="ECO:0007669"/>
    <property type="project" value="InterPro"/>
</dbReference>
<dbReference type="InterPro" id="IPR006094">
    <property type="entry name" value="Oxid_FAD_bind_N"/>
</dbReference>
<dbReference type="InterPro" id="IPR016166">
    <property type="entry name" value="FAD-bd_PCMH"/>
</dbReference>
<dbReference type="GO" id="GO:0016491">
    <property type="term" value="F:oxidoreductase activity"/>
    <property type="evidence" value="ECO:0007669"/>
    <property type="project" value="UniProtKB-KW"/>
</dbReference>
<dbReference type="Proteomes" id="UP000295680">
    <property type="component" value="Unassembled WGS sequence"/>
</dbReference>
<keyword evidence="5" id="KW-0560">Oxidoreductase</keyword>
<dbReference type="InterPro" id="IPR012951">
    <property type="entry name" value="BBE"/>
</dbReference>
<organism evidence="7 8">
    <name type="scientific">Actinocrispum wychmicini</name>
    <dbReference type="NCBI Taxonomy" id="1213861"/>
    <lineage>
        <taxon>Bacteria</taxon>
        <taxon>Bacillati</taxon>
        <taxon>Actinomycetota</taxon>
        <taxon>Actinomycetes</taxon>
        <taxon>Pseudonocardiales</taxon>
        <taxon>Pseudonocardiaceae</taxon>
        <taxon>Actinocrispum</taxon>
    </lineage>
</organism>
<evidence type="ECO:0000256" key="3">
    <source>
        <dbReference type="ARBA" id="ARBA00022630"/>
    </source>
</evidence>
<dbReference type="InterPro" id="IPR016169">
    <property type="entry name" value="FAD-bd_PCMH_sub2"/>
</dbReference>
<evidence type="ECO:0000256" key="5">
    <source>
        <dbReference type="ARBA" id="ARBA00023002"/>
    </source>
</evidence>
<comment type="caution">
    <text evidence="7">The sequence shown here is derived from an EMBL/GenBank/DDBJ whole genome shotgun (WGS) entry which is preliminary data.</text>
</comment>
<sequence>MDTSLDTGPFQGDLVRPGDPGYEQARKVWNLAVDRHPAGVARCHTTEDVVAALDLARRANLAVSVRGGGHSFPGFSTTDGGLVLDLSPMHRILVDAADRIATVQPGVRWGQLTDATAAHGLVGVGGHVADVGVIGLLLGGGNGWLVRSFGLACDNLVSAEVVTADGQVVTANADENPDLFWGLRGGGGNFGIVTQATLRLHPLTDLLGGMLLYRLEDAAEVLRFIATFDAPTDLNVAPAILAAPEAPFVPVDLHGKPVLAVAVCYVGAIADGEQALVPLRALMTPVADLVQPTSFRDLQHFFDPQGESTPYHMRSHIGGPITDDLIAAMLDFGGRFTSPGNITLLLPMGGAAAAVPPDATAFRHRDGSYVMEIAAAWQPDDPAPDTHRSWADGLWAAARPWATGVEVNHLADEGLDRVRAAYGDNFPRLAELKRTWDPQNVFHLNQNIPPAG</sequence>
<dbReference type="Pfam" id="PF08031">
    <property type="entry name" value="BBE"/>
    <property type="match status" value="1"/>
</dbReference>
<comment type="cofactor">
    <cofactor evidence="1">
        <name>FAD</name>
        <dbReference type="ChEBI" id="CHEBI:57692"/>
    </cofactor>
</comment>
<dbReference type="Gene3D" id="3.30.43.10">
    <property type="entry name" value="Uridine Diphospho-n-acetylenolpyruvylglucosamine Reductase, domain 2"/>
    <property type="match status" value="1"/>
</dbReference>
<evidence type="ECO:0000259" key="6">
    <source>
        <dbReference type="PROSITE" id="PS51387"/>
    </source>
</evidence>
<dbReference type="PROSITE" id="PS00862">
    <property type="entry name" value="OX2_COVAL_FAD"/>
    <property type="match status" value="1"/>
</dbReference>
<reference evidence="7 8" key="1">
    <citation type="submission" date="2019-03" db="EMBL/GenBank/DDBJ databases">
        <title>Genomic Encyclopedia of Type Strains, Phase IV (KMG-IV): sequencing the most valuable type-strain genomes for metagenomic binning, comparative biology and taxonomic classification.</title>
        <authorList>
            <person name="Goeker M."/>
        </authorList>
    </citation>
    <scope>NUCLEOTIDE SEQUENCE [LARGE SCALE GENOMIC DNA]</scope>
    <source>
        <strain evidence="7 8">DSM 45934</strain>
    </source>
</reference>
<dbReference type="InterPro" id="IPR016167">
    <property type="entry name" value="FAD-bd_PCMH_sub1"/>
</dbReference>
<keyword evidence="8" id="KW-1185">Reference proteome</keyword>
<keyword evidence="3" id="KW-0285">Flavoprotein</keyword>
<dbReference type="AlphaFoldDB" id="A0A4R2JD40"/>
<evidence type="ECO:0000313" key="7">
    <source>
        <dbReference type="EMBL" id="TCO55982.1"/>
    </source>
</evidence>
<evidence type="ECO:0000313" key="8">
    <source>
        <dbReference type="Proteomes" id="UP000295680"/>
    </source>
</evidence>
<evidence type="ECO:0000256" key="2">
    <source>
        <dbReference type="ARBA" id="ARBA00005466"/>
    </source>
</evidence>
<gene>
    <name evidence="7" type="ORF">EV192_107407</name>
</gene>
<evidence type="ECO:0000256" key="1">
    <source>
        <dbReference type="ARBA" id="ARBA00001974"/>
    </source>
</evidence>
<dbReference type="InterPro" id="IPR036318">
    <property type="entry name" value="FAD-bd_PCMH-like_sf"/>
</dbReference>
<accession>A0A4R2JD40</accession>